<keyword evidence="6" id="KW-1185">Reference proteome</keyword>
<dbReference type="SUPFAM" id="SSF52317">
    <property type="entry name" value="Class I glutamine amidotransferase-like"/>
    <property type="match status" value="1"/>
</dbReference>
<gene>
    <name evidence="5" type="ORF">AMURIS_02989</name>
</gene>
<proteinExistence type="inferred from homology"/>
<dbReference type="GO" id="GO:0008236">
    <property type="term" value="F:serine-type peptidase activity"/>
    <property type="evidence" value="ECO:0007669"/>
    <property type="project" value="UniProtKB-KW"/>
</dbReference>
<reference evidence="5 6" key="1">
    <citation type="submission" date="2018-01" db="EMBL/GenBank/DDBJ databases">
        <authorList>
            <person name="Gaut B.S."/>
            <person name="Morton B.R."/>
            <person name="Clegg M.T."/>
            <person name="Duvall M.R."/>
        </authorList>
    </citation>
    <scope>NUCLEOTIDE SEQUENCE [LARGE SCALE GENOMIC DNA]</scope>
    <source>
        <strain evidence="5">GP69</strain>
    </source>
</reference>
<organism evidence="5 6">
    <name type="scientific">Acetatifactor muris</name>
    <dbReference type="NCBI Taxonomy" id="879566"/>
    <lineage>
        <taxon>Bacteria</taxon>
        <taxon>Bacillati</taxon>
        <taxon>Bacillota</taxon>
        <taxon>Clostridia</taxon>
        <taxon>Lachnospirales</taxon>
        <taxon>Lachnospiraceae</taxon>
        <taxon>Acetatifactor</taxon>
    </lineage>
</organism>
<dbReference type="Gene3D" id="3.40.50.880">
    <property type="match status" value="1"/>
</dbReference>
<dbReference type="OrthoDB" id="9797252at2"/>
<dbReference type="EMBL" id="OFSM01000015">
    <property type="protein sequence ID" value="SOY30263.1"/>
    <property type="molecule type" value="Genomic_DNA"/>
</dbReference>
<dbReference type="AlphaFoldDB" id="A0A2K4ZIE7"/>
<evidence type="ECO:0000256" key="2">
    <source>
        <dbReference type="ARBA" id="ARBA00022670"/>
    </source>
</evidence>
<keyword evidence="4" id="KW-0720">Serine protease</keyword>
<evidence type="ECO:0000256" key="4">
    <source>
        <dbReference type="ARBA" id="ARBA00022825"/>
    </source>
</evidence>
<dbReference type="InterPro" id="IPR029062">
    <property type="entry name" value="Class_I_gatase-like"/>
</dbReference>
<dbReference type="Proteomes" id="UP000236311">
    <property type="component" value="Unassembled WGS sequence"/>
</dbReference>
<dbReference type="InterPro" id="IPR005320">
    <property type="entry name" value="Peptidase_S51"/>
</dbReference>
<keyword evidence="3" id="KW-0378">Hydrolase</keyword>
<comment type="similarity">
    <text evidence="1">Belongs to the peptidase S51 family.</text>
</comment>
<dbReference type="RefSeq" id="WP_103240328.1">
    <property type="nucleotide sequence ID" value="NZ_JANJZD010000015.1"/>
</dbReference>
<sequence>MNAKLLGFFSGFPTHHFPVEIMERLREELTVRDSLVFVSAWPSDYERNDSESTGMHAMFEECNMPFRQYSVIDNRTTADDARRLIQEASCIFLMGGHAVWQFQLICAKGILDEIRKSDAVILGVSAGSGNMAKRALDIWESPVPYDGLGLADITIKAHVTQENQELLQTLARISIEQNLPVCAMEDESAVIVKENEATYAGHILWINNGNVCPMSQKILEQMTGNLSPEQGYE</sequence>
<evidence type="ECO:0000313" key="6">
    <source>
        <dbReference type="Proteomes" id="UP000236311"/>
    </source>
</evidence>
<protein>
    <submittedName>
        <fullName evidence="5">Peptidase family S51</fullName>
    </submittedName>
</protein>
<name>A0A2K4ZIE7_9FIRM</name>
<evidence type="ECO:0000313" key="5">
    <source>
        <dbReference type="EMBL" id="SOY30263.1"/>
    </source>
</evidence>
<keyword evidence="2" id="KW-0645">Protease</keyword>
<dbReference type="GO" id="GO:0006508">
    <property type="term" value="P:proteolysis"/>
    <property type="evidence" value="ECO:0007669"/>
    <property type="project" value="UniProtKB-KW"/>
</dbReference>
<accession>A0A2K4ZIE7</accession>
<dbReference type="Pfam" id="PF03575">
    <property type="entry name" value="Peptidase_S51"/>
    <property type="match status" value="1"/>
</dbReference>
<evidence type="ECO:0000256" key="3">
    <source>
        <dbReference type="ARBA" id="ARBA00022801"/>
    </source>
</evidence>
<evidence type="ECO:0000256" key="1">
    <source>
        <dbReference type="ARBA" id="ARBA00006534"/>
    </source>
</evidence>